<evidence type="ECO:0000313" key="2">
    <source>
        <dbReference type="Proteomes" id="UP000075538"/>
    </source>
</evidence>
<dbReference type="PATRIC" id="fig|178901.15.peg.2734"/>
<dbReference type="Gene3D" id="3.90.550.40">
    <property type="match status" value="1"/>
</dbReference>
<name>A0A149VG37_9PROT</name>
<dbReference type="SUPFAM" id="SSF53448">
    <property type="entry name" value="Nucleotide-diphospho-sugar transferases"/>
    <property type="match status" value="1"/>
</dbReference>
<protein>
    <recommendedName>
        <fullName evidence="3">Glycosyltransferase</fullName>
    </recommendedName>
</protein>
<dbReference type="AlphaFoldDB" id="A0A149VG37"/>
<evidence type="ECO:0008006" key="3">
    <source>
        <dbReference type="Google" id="ProtNLM"/>
    </source>
</evidence>
<accession>A0A149VG37</accession>
<dbReference type="EMBL" id="LHZZ01000370">
    <property type="protein sequence ID" value="KXV79154.1"/>
    <property type="molecule type" value="Genomic_DNA"/>
</dbReference>
<proteinExistence type="predicted"/>
<sequence>MQQIEQLPTKIFVATPCYGGLVTQEYMESVVACAGVMQVPMTLSLLGDDALVCRARNTLLNKFLNLSDASHLLFIDADIGFPSEAPARLLASGKDVVAGMYPIRDRFWDKQTQQNVLRGEAQETASLRYVGETDAMHETWEKGPLVRTHYAGTGFMMISRNAVQRMIKSYPETQYRRIDVAGAEESGPNYALFDSSVDPETGTYLSEDFTFCRRWRQIGGEVWLDTSIELAHVGRASFPGNPACRVGMAHNKTL</sequence>
<dbReference type="InterPro" id="IPR029044">
    <property type="entry name" value="Nucleotide-diphossugar_trans"/>
</dbReference>
<comment type="caution">
    <text evidence="1">The sequence shown here is derived from an EMBL/GenBank/DDBJ whole genome shotgun (WGS) entry which is preliminary data.</text>
</comment>
<dbReference type="RefSeq" id="WP_061490360.1">
    <property type="nucleotide sequence ID" value="NZ_LHZZ01000370.1"/>
</dbReference>
<gene>
    <name evidence="1" type="ORF">AD953_03270</name>
</gene>
<evidence type="ECO:0000313" key="1">
    <source>
        <dbReference type="EMBL" id="KXV79154.1"/>
    </source>
</evidence>
<reference evidence="1 2" key="1">
    <citation type="submission" date="2015-06" db="EMBL/GenBank/DDBJ databases">
        <title>Improved classification and identification of acetic acid bacteria using matrix-assisted laser desorption/ionization time-of-flight mass spectrometry; Gluconobacter nephelii and Gluconobacter uchimurae are later heterotypic synonyms of Gluconobacter japonicus and Gluconobacter oxydans, respectively.</title>
        <authorList>
            <person name="Li L."/>
            <person name="Cleenwerck I."/>
            <person name="De Vuyst L."/>
            <person name="Vandamme P."/>
        </authorList>
    </citation>
    <scope>NUCLEOTIDE SEQUENCE [LARGE SCALE GENOMIC DNA]</scope>
    <source>
        <strain evidence="1 2">LMG 1604</strain>
    </source>
</reference>
<dbReference type="Proteomes" id="UP000075538">
    <property type="component" value="Unassembled WGS sequence"/>
</dbReference>
<organism evidence="1 2">
    <name type="scientific">Acetobacter malorum</name>
    <dbReference type="NCBI Taxonomy" id="178901"/>
    <lineage>
        <taxon>Bacteria</taxon>
        <taxon>Pseudomonadati</taxon>
        <taxon>Pseudomonadota</taxon>
        <taxon>Alphaproteobacteria</taxon>
        <taxon>Acetobacterales</taxon>
        <taxon>Acetobacteraceae</taxon>
        <taxon>Acetobacter</taxon>
    </lineage>
</organism>